<gene>
    <name evidence="2" type="ORF">ACFOZ4_07585</name>
</gene>
<keyword evidence="3" id="KW-1185">Reference proteome</keyword>
<evidence type="ECO:0000313" key="2">
    <source>
        <dbReference type="EMBL" id="MFC4130463.1"/>
    </source>
</evidence>
<name>A0ABV8LIY2_9ACTN</name>
<proteinExistence type="predicted"/>
<accession>A0ABV8LIY2</accession>
<organism evidence="2 3">
    <name type="scientific">Hamadaea flava</name>
    <dbReference type="NCBI Taxonomy" id="1742688"/>
    <lineage>
        <taxon>Bacteria</taxon>
        <taxon>Bacillati</taxon>
        <taxon>Actinomycetota</taxon>
        <taxon>Actinomycetes</taxon>
        <taxon>Micromonosporales</taxon>
        <taxon>Micromonosporaceae</taxon>
        <taxon>Hamadaea</taxon>
    </lineage>
</organism>
<dbReference type="EMBL" id="JBHSAY010000005">
    <property type="protein sequence ID" value="MFC4130463.1"/>
    <property type="molecule type" value="Genomic_DNA"/>
</dbReference>
<dbReference type="Proteomes" id="UP001595816">
    <property type="component" value="Unassembled WGS sequence"/>
</dbReference>
<reference evidence="3" key="1">
    <citation type="journal article" date="2019" name="Int. J. Syst. Evol. Microbiol.">
        <title>The Global Catalogue of Microorganisms (GCM) 10K type strain sequencing project: providing services to taxonomists for standard genome sequencing and annotation.</title>
        <authorList>
            <consortium name="The Broad Institute Genomics Platform"/>
            <consortium name="The Broad Institute Genome Sequencing Center for Infectious Disease"/>
            <person name="Wu L."/>
            <person name="Ma J."/>
        </authorList>
    </citation>
    <scope>NUCLEOTIDE SEQUENCE [LARGE SCALE GENOMIC DNA]</scope>
    <source>
        <strain evidence="3">CGMCC 4.7289</strain>
    </source>
</reference>
<evidence type="ECO:0000256" key="1">
    <source>
        <dbReference type="SAM" id="MobiDB-lite"/>
    </source>
</evidence>
<dbReference type="RefSeq" id="WP_253757845.1">
    <property type="nucleotide sequence ID" value="NZ_JAMZDZ010000001.1"/>
</dbReference>
<protein>
    <submittedName>
        <fullName evidence="2">Uncharacterized protein</fullName>
    </submittedName>
</protein>
<evidence type="ECO:0000313" key="3">
    <source>
        <dbReference type="Proteomes" id="UP001595816"/>
    </source>
</evidence>
<feature type="compositionally biased region" description="Basic and acidic residues" evidence="1">
    <location>
        <begin position="26"/>
        <end position="42"/>
    </location>
</feature>
<comment type="caution">
    <text evidence="2">The sequence shown here is derived from an EMBL/GenBank/DDBJ whole genome shotgun (WGS) entry which is preliminary data.</text>
</comment>
<feature type="region of interest" description="Disordered" evidence="1">
    <location>
        <begin position="25"/>
        <end position="45"/>
    </location>
</feature>
<sequence length="81" mass="9090">MRYLIIRTEVRPVDLTDLNALWSEDAPLRDETESPEPRRQTAEADSLEAALRLARALASVGAVRAGRQRVKVLKLGQPRLI</sequence>